<dbReference type="GO" id="GO:0016538">
    <property type="term" value="F:cyclin-dependent protein serine/threonine kinase regulator activity"/>
    <property type="evidence" value="ECO:0007669"/>
    <property type="project" value="TreeGrafter"/>
</dbReference>
<comment type="caution">
    <text evidence="3">The sequence shown here is derived from an EMBL/GenBank/DDBJ whole genome shotgun (WGS) entry which is preliminary data.</text>
</comment>
<organism evidence="3 4">
    <name type="scientific">Lentinula aciculospora</name>
    <dbReference type="NCBI Taxonomy" id="153920"/>
    <lineage>
        <taxon>Eukaryota</taxon>
        <taxon>Fungi</taxon>
        <taxon>Dikarya</taxon>
        <taxon>Basidiomycota</taxon>
        <taxon>Agaricomycotina</taxon>
        <taxon>Agaricomycetes</taxon>
        <taxon>Agaricomycetidae</taxon>
        <taxon>Agaricales</taxon>
        <taxon>Marasmiineae</taxon>
        <taxon>Omphalotaceae</taxon>
        <taxon>Lentinula</taxon>
    </lineage>
</organism>
<gene>
    <name evidence="3" type="ORF">J3R30DRAFT_3290870</name>
</gene>
<dbReference type="GO" id="GO:0019901">
    <property type="term" value="F:protein kinase binding"/>
    <property type="evidence" value="ECO:0007669"/>
    <property type="project" value="InterPro"/>
</dbReference>
<evidence type="ECO:0000313" key="4">
    <source>
        <dbReference type="Proteomes" id="UP001150266"/>
    </source>
</evidence>
<reference evidence="3" key="1">
    <citation type="submission" date="2022-08" db="EMBL/GenBank/DDBJ databases">
        <title>A Global Phylogenomic Analysis of the Shiitake Genus Lentinula.</title>
        <authorList>
            <consortium name="DOE Joint Genome Institute"/>
            <person name="Sierra-Patev S."/>
            <person name="Min B."/>
            <person name="Naranjo-Ortiz M."/>
            <person name="Looney B."/>
            <person name="Konkel Z."/>
            <person name="Slot J.C."/>
            <person name="Sakamoto Y."/>
            <person name="Steenwyk J.L."/>
            <person name="Rokas A."/>
            <person name="Carro J."/>
            <person name="Camarero S."/>
            <person name="Ferreira P."/>
            <person name="Molpeceres G."/>
            <person name="Ruiz-Duenas F.J."/>
            <person name="Serrano A."/>
            <person name="Henrissat B."/>
            <person name="Drula E."/>
            <person name="Hughes K.W."/>
            <person name="Mata J.L."/>
            <person name="Ishikawa N.K."/>
            <person name="Vargas-Isla R."/>
            <person name="Ushijima S."/>
            <person name="Smith C.A."/>
            <person name="Ahrendt S."/>
            <person name="Andreopoulos W."/>
            <person name="He G."/>
            <person name="Labutti K."/>
            <person name="Lipzen A."/>
            <person name="Ng V."/>
            <person name="Riley R."/>
            <person name="Sandor L."/>
            <person name="Barry K."/>
            <person name="Martinez A.T."/>
            <person name="Xiao Y."/>
            <person name="Gibbons J.G."/>
            <person name="Terashima K."/>
            <person name="Grigoriev I.V."/>
            <person name="Hibbett D.S."/>
        </authorList>
    </citation>
    <scope>NUCLEOTIDE SEQUENCE</scope>
    <source>
        <strain evidence="3">JLM2183</strain>
    </source>
</reference>
<dbReference type="SUPFAM" id="SSF47954">
    <property type="entry name" value="Cyclin-like"/>
    <property type="match status" value="1"/>
</dbReference>
<dbReference type="GO" id="GO:0005634">
    <property type="term" value="C:nucleus"/>
    <property type="evidence" value="ECO:0007669"/>
    <property type="project" value="TreeGrafter"/>
</dbReference>
<dbReference type="GO" id="GO:0000307">
    <property type="term" value="C:cyclin-dependent protein kinase holoenzyme complex"/>
    <property type="evidence" value="ECO:0007669"/>
    <property type="project" value="TreeGrafter"/>
</dbReference>
<name>A0A9W9A943_9AGAR</name>
<dbReference type="AlphaFoldDB" id="A0A9W9A943"/>
<proteinExistence type="predicted"/>
<keyword evidence="4" id="KW-1185">Reference proteome</keyword>
<dbReference type="CDD" id="cd20557">
    <property type="entry name" value="CYCLIN_ScPCL1-like"/>
    <property type="match status" value="1"/>
</dbReference>
<feature type="compositionally biased region" description="Low complexity" evidence="1">
    <location>
        <begin position="226"/>
        <end position="254"/>
    </location>
</feature>
<sequence>MTPTFRPSYLPDCPLVHHASLIDPSMHSPALLELVSVRLSAQFIDHIVDCVADAFDYAEGRPFVPVQQKPYRQAALMGFRLYVKNLLFRSEVSTPIILSSLVYIERSKSNLHLACEEMPLEQMLLGALVVASKYLNDHTMNNSVWEDYNYVFGAREISSFENQCLKSLNWNLNLTDNDIMVHYDGICIDANPTANVHPYFRCAAPRQRRQQSSRSISPDRCPGLDSPSSISTRDSSLPQTPSSARNTSTPSSSAKKTKSPFRRWLRSFHIHSRQTTTVATVA</sequence>
<dbReference type="InterPro" id="IPR013922">
    <property type="entry name" value="Cyclin_PHO80-like"/>
</dbReference>
<evidence type="ECO:0000313" key="3">
    <source>
        <dbReference type="EMBL" id="KAJ4477419.1"/>
    </source>
</evidence>
<feature type="domain" description="Cyclin N-terminal" evidence="2">
    <location>
        <begin position="89"/>
        <end position="173"/>
    </location>
</feature>
<evidence type="ECO:0000256" key="1">
    <source>
        <dbReference type="SAM" id="MobiDB-lite"/>
    </source>
</evidence>
<dbReference type="PANTHER" id="PTHR15615">
    <property type="match status" value="1"/>
</dbReference>
<feature type="region of interest" description="Disordered" evidence="1">
    <location>
        <begin position="207"/>
        <end position="260"/>
    </location>
</feature>
<dbReference type="Pfam" id="PF00134">
    <property type="entry name" value="Cyclin_N"/>
    <property type="match status" value="1"/>
</dbReference>
<dbReference type="EMBL" id="JAOTPV010000010">
    <property type="protein sequence ID" value="KAJ4477419.1"/>
    <property type="molecule type" value="Genomic_DNA"/>
</dbReference>
<evidence type="ECO:0000259" key="2">
    <source>
        <dbReference type="Pfam" id="PF00134"/>
    </source>
</evidence>
<protein>
    <recommendedName>
        <fullName evidence="2">Cyclin N-terminal domain-containing protein</fullName>
    </recommendedName>
</protein>
<dbReference type="OrthoDB" id="2987245at2759"/>
<accession>A0A9W9A943</accession>
<dbReference type="PANTHER" id="PTHR15615:SF10">
    <property type="entry name" value="PHO85 CYCLIN-2-RELATED"/>
    <property type="match status" value="1"/>
</dbReference>
<dbReference type="InterPro" id="IPR006671">
    <property type="entry name" value="Cyclin_N"/>
</dbReference>
<dbReference type="Gene3D" id="1.10.472.10">
    <property type="entry name" value="Cyclin-like"/>
    <property type="match status" value="1"/>
</dbReference>
<dbReference type="Proteomes" id="UP001150266">
    <property type="component" value="Unassembled WGS sequence"/>
</dbReference>
<dbReference type="InterPro" id="IPR036915">
    <property type="entry name" value="Cyclin-like_sf"/>
</dbReference>